<keyword evidence="2" id="KW-1185">Reference proteome</keyword>
<dbReference type="Proteomes" id="UP000814176">
    <property type="component" value="Unassembled WGS sequence"/>
</dbReference>
<sequence length="539" mass="60850">MTTRIVARRALRLPLLSDDIIHAIVEQICMQIKDETDKRRSLVQLAYTCKTFSRHALPELWAHLPSLRPLLSLLAPLRSTRLRSVEPEDEQYDLYIDDESCSWVFDSAITPIGTSRFREYAGRVRELDIRRYPQFESSVFTCIDDAGLHGPLLPALRVLLCETSPIMMTAVEAVCGPSLRSFAVVPSETPSMQSSSAESRRGLEARDPDLDSLLIRFQSSLPDLEVLRLGDGALQWEWHSVLALRDLRSLDISSWRLHTCTTDILRTLATFPRLHTLRLHVRAVVGRPLPHPGGFQSLDYLSVRGNDSDVNLALRTIAPPRLRVLSLAGLGGFVAEPVLTRVCRRCASTLEEIHILDAEVEGVTLIDVLGPLFPAYNLRVFELDVSLSRVPFTDADLLTLAARWPALRRLDIKCSKGKLLPTLWGIADFADACPFLEEVHIECVAWPYIHGNDEHRRKNNLKRLGLRRPDNIKEIRRRSDLIPRTVARVVSRLFPALDIESSKEMIDANSSKAWGTFWGKALDETAKVHRAQRVLDRPA</sequence>
<evidence type="ECO:0000313" key="1">
    <source>
        <dbReference type="EMBL" id="KAH9830817.1"/>
    </source>
</evidence>
<dbReference type="PANTHER" id="PTHR13318">
    <property type="entry name" value="PARTNER OF PAIRED, ISOFORM B-RELATED"/>
    <property type="match status" value="1"/>
</dbReference>
<dbReference type="InterPro" id="IPR032675">
    <property type="entry name" value="LRR_dom_sf"/>
</dbReference>
<evidence type="ECO:0000313" key="2">
    <source>
        <dbReference type="Proteomes" id="UP000814176"/>
    </source>
</evidence>
<organism evidence="1 2">
    <name type="scientific">Rhodofomes roseus</name>
    <dbReference type="NCBI Taxonomy" id="34475"/>
    <lineage>
        <taxon>Eukaryota</taxon>
        <taxon>Fungi</taxon>
        <taxon>Dikarya</taxon>
        <taxon>Basidiomycota</taxon>
        <taxon>Agaricomycotina</taxon>
        <taxon>Agaricomycetes</taxon>
        <taxon>Polyporales</taxon>
        <taxon>Rhodofomes</taxon>
    </lineage>
</organism>
<gene>
    <name evidence="1" type="ORF">C8Q71DRAFT_323383</name>
</gene>
<accession>A0ABQ8K260</accession>
<comment type="caution">
    <text evidence="1">The sequence shown here is derived from an EMBL/GenBank/DDBJ whole genome shotgun (WGS) entry which is preliminary data.</text>
</comment>
<dbReference type="EMBL" id="JADCUA010000029">
    <property type="protein sequence ID" value="KAH9830817.1"/>
    <property type="molecule type" value="Genomic_DNA"/>
</dbReference>
<proteinExistence type="predicted"/>
<name>A0ABQ8K260_9APHY</name>
<dbReference type="GeneID" id="71998547"/>
<dbReference type="SUPFAM" id="SSF52047">
    <property type="entry name" value="RNI-like"/>
    <property type="match status" value="1"/>
</dbReference>
<protein>
    <recommendedName>
        <fullName evidence="3">Leucine rich repeat (LRR) protein</fullName>
    </recommendedName>
</protein>
<dbReference type="RefSeq" id="XP_047774078.1">
    <property type="nucleotide sequence ID" value="XM_047917815.1"/>
</dbReference>
<evidence type="ECO:0008006" key="3">
    <source>
        <dbReference type="Google" id="ProtNLM"/>
    </source>
</evidence>
<dbReference type="Gene3D" id="3.80.10.10">
    <property type="entry name" value="Ribonuclease Inhibitor"/>
    <property type="match status" value="1"/>
</dbReference>
<reference evidence="1 2" key="1">
    <citation type="journal article" date="2021" name="Environ. Microbiol.">
        <title>Gene family expansions and transcriptome signatures uncover fungal adaptations to wood decay.</title>
        <authorList>
            <person name="Hage H."/>
            <person name="Miyauchi S."/>
            <person name="Viragh M."/>
            <person name="Drula E."/>
            <person name="Min B."/>
            <person name="Chaduli D."/>
            <person name="Navarro D."/>
            <person name="Favel A."/>
            <person name="Norest M."/>
            <person name="Lesage-Meessen L."/>
            <person name="Balint B."/>
            <person name="Merenyi Z."/>
            <person name="de Eugenio L."/>
            <person name="Morin E."/>
            <person name="Martinez A.T."/>
            <person name="Baldrian P."/>
            <person name="Stursova M."/>
            <person name="Martinez M.J."/>
            <person name="Novotny C."/>
            <person name="Magnuson J.K."/>
            <person name="Spatafora J.W."/>
            <person name="Maurice S."/>
            <person name="Pangilinan J."/>
            <person name="Andreopoulos W."/>
            <person name="LaButti K."/>
            <person name="Hundley H."/>
            <person name="Na H."/>
            <person name="Kuo A."/>
            <person name="Barry K."/>
            <person name="Lipzen A."/>
            <person name="Henrissat B."/>
            <person name="Riley R."/>
            <person name="Ahrendt S."/>
            <person name="Nagy L.G."/>
            <person name="Grigoriev I.V."/>
            <person name="Martin F."/>
            <person name="Rosso M.N."/>
        </authorList>
    </citation>
    <scope>NUCLEOTIDE SEQUENCE [LARGE SCALE GENOMIC DNA]</scope>
    <source>
        <strain evidence="1 2">CIRM-BRFM 1785</strain>
    </source>
</reference>